<dbReference type="EMBL" id="PTIX01000026">
    <property type="protein sequence ID" value="PPK63604.1"/>
    <property type="molecule type" value="Genomic_DNA"/>
</dbReference>
<comment type="pathway">
    <text evidence="9">Amino-acid degradation; L-tryptophan degradation via kynurenine pathway; L-kynurenine from L-tryptophan: step 1/2.</text>
</comment>
<comment type="catalytic activity">
    <reaction evidence="8 9">
        <text>L-tryptophan + O2 = N-formyl-L-kynurenine</text>
        <dbReference type="Rhea" id="RHEA:24536"/>
        <dbReference type="ChEBI" id="CHEBI:15379"/>
        <dbReference type="ChEBI" id="CHEBI:57912"/>
        <dbReference type="ChEBI" id="CHEBI:58629"/>
        <dbReference type="EC" id="1.13.11.11"/>
    </reaction>
</comment>
<evidence type="ECO:0000256" key="4">
    <source>
        <dbReference type="ARBA" id="ARBA00022964"/>
    </source>
</evidence>
<evidence type="ECO:0000256" key="3">
    <source>
        <dbReference type="ARBA" id="ARBA00022723"/>
    </source>
</evidence>
<dbReference type="GO" id="GO:0046872">
    <property type="term" value="F:metal ion binding"/>
    <property type="evidence" value="ECO:0007669"/>
    <property type="project" value="UniProtKB-KW"/>
</dbReference>
<evidence type="ECO:0000256" key="8">
    <source>
        <dbReference type="ARBA" id="ARBA00050412"/>
    </source>
</evidence>
<keyword evidence="6 9" id="KW-0408">Iron</keyword>
<evidence type="ECO:0000256" key="6">
    <source>
        <dbReference type="ARBA" id="ARBA00023004"/>
    </source>
</evidence>
<comment type="function">
    <text evidence="9">Heme-dependent dioxygenase that catalyzes the oxidative cleavage of the L-tryptophan (L-Trp) pyrrole ring and converts L-tryptophan to N-formyl-L-kynurenine. Catalyzes the oxidative cleavage of the indole moiety.</text>
</comment>
<feature type="binding site" evidence="9">
    <location>
        <begin position="40"/>
        <end position="44"/>
    </location>
    <ligand>
        <name>substrate</name>
    </ligand>
</feature>
<comment type="subunit">
    <text evidence="1 9">Homotetramer.</text>
</comment>
<dbReference type="AlphaFoldDB" id="A0A2S6GEF5"/>
<dbReference type="FunFam" id="1.20.58.480:FF:000001">
    <property type="entry name" value="Tryptophan 2,3-dioxygenase"/>
    <property type="match status" value="1"/>
</dbReference>
<comment type="caution">
    <text evidence="9">Lacks conserved residue(s) required for the propagation of feature annotation.</text>
</comment>
<feature type="binding site" evidence="9">
    <location>
        <position position="240"/>
    </location>
    <ligand>
        <name>substrate</name>
    </ligand>
</feature>
<dbReference type="SUPFAM" id="SSF140959">
    <property type="entry name" value="Indolic compounds 2,3-dioxygenase-like"/>
    <property type="match status" value="1"/>
</dbReference>
<reference evidence="10 11" key="1">
    <citation type="submission" date="2018-02" db="EMBL/GenBank/DDBJ databases">
        <title>Genomic Encyclopedia of Archaeal and Bacterial Type Strains, Phase II (KMG-II): from individual species to whole genera.</title>
        <authorList>
            <person name="Goeker M."/>
        </authorList>
    </citation>
    <scope>NUCLEOTIDE SEQUENCE [LARGE SCALE GENOMIC DNA]</scope>
    <source>
        <strain evidence="10 11">YU 961-1</strain>
    </source>
</reference>
<comment type="cofactor">
    <cofactor evidence="9">
        <name>heme</name>
        <dbReference type="ChEBI" id="CHEBI:30413"/>
    </cofactor>
    <text evidence="9">Binds 1 heme group per subunit.</text>
</comment>
<dbReference type="GO" id="GO:0019441">
    <property type="term" value="P:L-tryptophan catabolic process to kynurenine"/>
    <property type="evidence" value="ECO:0007669"/>
    <property type="project" value="UniProtKB-UniRule"/>
</dbReference>
<keyword evidence="4 9" id="KW-0223">Dioxygenase</keyword>
<dbReference type="InterPro" id="IPR037217">
    <property type="entry name" value="Trp/Indoleamine_2_3_dOase-like"/>
</dbReference>
<dbReference type="GO" id="GO:0020037">
    <property type="term" value="F:heme binding"/>
    <property type="evidence" value="ECO:0007669"/>
    <property type="project" value="UniProtKB-UniRule"/>
</dbReference>
<dbReference type="Pfam" id="PF03301">
    <property type="entry name" value="Trp_dioxygenase"/>
    <property type="match status" value="2"/>
</dbReference>
<feature type="binding site" description="axial binding residue" evidence="9">
    <location>
        <position position="226"/>
    </location>
    <ligand>
        <name>heme</name>
        <dbReference type="ChEBI" id="CHEBI:30413"/>
    </ligand>
    <ligandPart>
        <name>Fe</name>
        <dbReference type="ChEBI" id="CHEBI:18248"/>
    </ligandPart>
</feature>
<comment type="caution">
    <text evidence="10">The sequence shown here is derived from an EMBL/GenBank/DDBJ whole genome shotgun (WGS) entry which is preliminary data.</text>
</comment>
<evidence type="ECO:0000256" key="5">
    <source>
        <dbReference type="ARBA" id="ARBA00023002"/>
    </source>
</evidence>
<dbReference type="PANTHER" id="PTHR10138">
    <property type="entry name" value="TRYPTOPHAN 2,3-DIOXYGENASE"/>
    <property type="match status" value="1"/>
</dbReference>
<proteinExistence type="inferred from homology"/>
<gene>
    <name evidence="9" type="primary">kynA</name>
    <name evidence="10" type="ORF">CLV40_12611</name>
</gene>
<evidence type="ECO:0000256" key="1">
    <source>
        <dbReference type="ARBA" id="ARBA00011881"/>
    </source>
</evidence>
<dbReference type="OrthoDB" id="9776847at2"/>
<dbReference type="PANTHER" id="PTHR10138:SF0">
    <property type="entry name" value="TRYPTOPHAN 2,3-DIOXYGENASE"/>
    <property type="match status" value="1"/>
</dbReference>
<dbReference type="Gene3D" id="1.20.58.480">
    <property type="match status" value="1"/>
</dbReference>
<dbReference type="RefSeq" id="WP_104482560.1">
    <property type="nucleotide sequence ID" value="NZ_CP154825.1"/>
</dbReference>
<evidence type="ECO:0000313" key="10">
    <source>
        <dbReference type="EMBL" id="PPK63604.1"/>
    </source>
</evidence>
<keyword evidence="2 9" id="KW-0349">Heme</keyword>
<keyword evidence="11" id="KW-1185">Reference proteome</keyword>
<dbReference type="HAMAP" id="MF_01972">
    <property type="entry name" value="T23O"/>
    <property type="match status" value="1"/>
</dbReference>
<evidence type="ECO:0000256" key="7">
    <source>
        <dbReference type="ARBA" id="ARBA00023079"/>
    </source>
</evidence>
<name>A0A2S6GEF5_9PSEU</name>
<dbReference type="UniPathway" id="UPA00333">
    <property type="reaction ID" value="UER00453"/>
</dbReference>
<sequence>MSETNPADTQAALTYTSYLSLDEVLTAQHPRSDEHDELLFIVIHQVYELWFKQLLHELGLVQNVLERGDTAHAVRTLRRVLTILKVNVAQIDVLETMTPRQFTSFRARLDASSGFQSAQFRELEAVLGRRDRRAFAHYPEGGEQRARIAAAMDRRSLYDSFLRYLVSHGYEVPASLLKRDVAEPAEASPELQEVLLAVYADDSGPSTVAEHLVDLDEGLQEWRYRHVKMVERTIGAKPGTGGSAGAAYLRGTLFEAAFPDLWAVRSRL</sequence>
<dbReference type="Proteomes" id="UP000239203">
    <property type="component" value="Unassembled WGS sequence"/>
</dbReference>
<keyword evidence="5 9" id="KW-0560">Oxidoreductase</keyword>
<protein>
    <recommendedName>
        <fullName evidence="9">Tryptophan 2,3-dioxygenase</fullName>
        <shortName evidence="9">TDO</shortName>
        <ecNumber evidence="9">1.13.11.11</ecNumber>
    </recommendedName>
    <alternativeName>
        <fullName evidence="9">Tryptamin 2,3-dioxygenase</fullName>
    </alternativeName>
    <alternativeName>
        <fullName evidence="9">Tryptophan oxygenase</fullName>
        <shortName evidence="9">TO</shortName>
        <shortName evidence="9">TRPO</shortName>
    </alternativeName>
    <alternativeName>
        <fullName evidence="9">Tryptophan pyrrolase</fullName>
    </alternativeName>
    <alternativeName>
        <fullName evidence="9">Tryptophanase</fullName>
    </alternativeName>
</protein>
<organism evidence="10 11">
    <name type="scientific">Actinokineospora auranticolor</name>
    <dbReference type="NCBI Taxonomy" id="155976"/>
    <lineage>
        <taxon>Bacteria</taxon>
        <taxon>Bacillati</taxon>
        <taxon>Actinomycetota</taxon>
        <taxon>Actinomycetes</taxon>
        <taxon>Pseudonocardiales</taxon>
        <taxon>Pseudonocardiaceae</taxon>
        <taxon>Actinokineospora</taxon>
    </lineage>
</organism>
<dbReference type="GO" id="GO:0019442">
    <property type="term" value="P:L-tryptophan catabolic process to acetyl-CoA"/>
    <property type="evidence" value="ECO:0007669"/>
    <property type="project" value="TreeGrafter"/>
</dbReference>
<dbReference type="GO" id="GO:0004833">
    <property type="term" value="F:L-tryptophan 2,3-dioxygenase activity"/>
    <property type="evidence" value="ECO:0007669"/>
    <property type="project" value="UniProtKB-UniRule"/>
</dbReference>
<dbReference type="InterPro" id="IPR004981">
    <property type="entry name" value="Trp_2_3_dOase"/>
</dbReference>
<feature type="binding site" evidence="9">
    <location>
        <position position="106"/>
    </location>
    <ligand>
        <name>substrate</name>
    </ligand>
</feature>
<evidence type="ECO:0000313" key="11">
    <source>
        <dbReference type="Proteomes" id="UP000239203"/>
    </source>
</evidence>
<comment type="similarity">
    <text evidence="9">Belongs to the tryptophan 2,3-dioxygenase family.</text>
</comment>
<evidence type="ECO:0000256" key="9">
    <source>
        <dbReference type="HAMAP-Rule" id="MF_01972"/>
    </source>
</evidence>
<keyword evidence="7 9" id="KW-0823">Tryptophan catabolism</keyword>
<dbReference type="EC" id="1.13.11.11" evidence="9"/>
<accession>A0A2S6GEF5</accession>
<evidence type="ECO:0000256" key="2">
    <source>
        <dbReference type="ARBA" id="ARBA00022617"/>
    </source>
</evidence>
<keyword evidence="3 9" id="KW-0479">Metal-binding</keyword>